<comment type="caution">
    <text evidence="1">The sequence shown here is derived from an EMBL/GenBank/DDBJ whole genome shotgun (WGS) entry which is preliminary data.</text>
</comment>
<proteinExistence type="predicted"/>
<evidence type="ECO:0000313" key="2">
    <source>
        <dbReference type="Proteomes" id="UP001195483"/>
    </source>
</evidence>
<gene>
    <name evidence="1" type="ORF">CHS0354_004421</name>
</gene>
<accession>A0AAE0TBA2</accession>
<keyword evidence="2" id="KW-1185">Reference proteome</keyword>
<name>A0AAE0TBA2_9BIVA</name>
<dbReference type="Proteomes" id="UP001195483">
    <property type="component" value="Unassembled WGS sequence"/>
</dbReference>
<sequence>MESELCPPFVEDQHHHHSASAEGQLRLPVMWNPSMFGSHAQTVNMFEHLLPTPRHVGCADTGPVRRNFLRLNLDLMSFASPQSVMIKTCPNVSNCQAKARKRSDMFRPLYVESLRPLIWLK</sequence>
<protein>
    <submittedName>
        <fullName evidence="1">Uncharacterized protein</fullName>
    </submittedName>
</protein>
<evidence type="ECO:0000313" key="1">
    <source>
        <dbReference type="EMBL" id="KAK3607161.1"/>
    </source>
</evidence>
<dbReference type="AlphaFoldDB" id="A0AAE0TBA2"/>
<reference evidence="1" key="2">
    <citation type="journal article" date="2021" name="Genome Biol. Evol.">
        <title>Developing a high-quality reference genome for a parasitic bivalve with doubly uniparental inheritance (Bivalvia: Unionida).</title>
        <authorList>
            <person name="Smith C.H."/>
        </authorList>
    </citation>
    <scope>NUCLEOTIDE SEQUENCE</scope>
    <source>
        <strain evidence="1">CHS0354</strain>
        <tissue evidence="1">Mantle</tissue>
    </source>
</reference>
<organism evidence="1 2">
    <name type="scientific">Potamilus streckersoni</name>
    <dbReference type="NCBI Taxonomy" id="2493646"/>
    <lineage>
        <taxon>Eukaryota</taxon>
        <taxon>Metazoa</taxon>
        <taxon>Spiralia</taxon>
        <taxon>Lophotrochozoa</taxon>
        <taxon>Mollusca</taxon>
        <taxon>Bivalvia</taxon>
        <taxon>Autobranchia</taxon>
        <taxon>Heteroconchia</taxon>
        <taxon>Palaeoheterodonta</taxon>
        <taxon>Unionida</taxon>
        <taxon>Unionoidea</taxon>
        <taxon>Unionidae</taxon>
        <taxon>Ambleminae</taxon>
        <taxon>Lampsilini</taxon>
        <taxon>Potamilus</taxon>
    </lineage>
</organism>
<dbReference type="EMBL" id="JAEAOA010000329">
    <property type="protein sequence ID" value="KAK3607161.1"/>
    <property type="molecule type" value="Genomic_DNA"/>
</dbReference>
<reference evidence="1" key="1">
    <citation type="journal article" date="2021" name="Genome Biol. Evol.">
        <title>A High-Quality Reference Genome for a Parasitic Bivalve with Doubly Uniparental Inheritance (Bivalvia: Unionida).</title>
        <authorList>
            <person name="Smith C.H."/>
        </authorList>
    </citation>
    <scope>NUCLEOTIDE SEQUENCE</scope>
    <source>
        <strain evidence="1">CHS0354</strain>
    </source>
</reference>
<feature type="non-terminal residue" evidence="1">
    <location>
        <position position="121"/>
    </location>
</feature>
<reference evidence="1" key="3">
    <citation type="submission" date="2023-05" db="EMBL/GenBank/DDBJ databases">
        <authorList>
            <person name="Smith C.H."/>
        </authorList>
    </citation>
    <scope>NUCLEOTIDE SEQUENCE</scope>
    <source>
        <strain evidence="1">CHS0354</strain>
        <tissue evidence="1">Mantle</tissue>
    </source>
</reference>